<feature type="domain" description="Mce/MlaD" evidence="2">
    <location>
        <begin position="35"/>
        <end position="111"/>
    </location>
</feature>
<dbReference type="EMBL" id="JAAGXA010000003">
    <property type="protein sequence ID" value="NEN77873.1"/>
    <property type="molecule type" value="Genomic_DNA"/>
</dbReference>
<dbReference type="Proteomes" id="UP000468687">
    <property type="component" value="Unassembled WGS sequence"/>
</dbReference>
<evidence type="ECO:0000259" key="2">
    <source>
        <dbReference type="Pfam" id="PF02470"/>
    </source>
</evidence>
<dbReference type="InterPro" id="IPR024516">
    <property type="entry name" value="Mce_C"/>
</dbReference>
<name>A0A6P0HGV0_9ACTN</name>
<reference evidence="4 5" key="1">
    <citation type="journal article" date="2014" name="Int. J. Syst. Evol. Microbiol.">
        <title>Nocardioides zeae sp. nov., isolated from the stem of Zea mays.</title>
        <authorList>
            <person name="Glaeser S.P."/>
            <person name="McInroy J.A."/>
            <person name="Busse H.J."/>
            <person name="Kampfer P."/>
        </authorList>
    </citation>
    <scope>NUCLEOTIDE SEQUENCE [LARGE SCALE GENOMIC DNA]</scope>
    <source>
        <strain evidence="4 5">JCM 30728</strain>
    </source>
</reference>
<dbReference type="Pfam" id="PF02470">
    <property type="entry name" value="MlaD"/>
    <property type="match status" value="1"/>
</dbReference>
<dbReference type="InterPro" id="IPR003399">
    <property type="entry name" value="Mce/MlaD"/>
</dbReference>
<dbReference type="InterPro" id="IPR052336">
    <property type="entry name" value="MlaD_Phospholipid_Transporter"/>
</dbReference>
<evidence type="ECO:0000313" key="5">
    <source>
        <dbReference type="Proteomes" id="UP000468687"/>
    </source>
</evidence>
<accession>A0A6P0HGV0</accession>
<dbReference type="PANTHER" id="PTHR33371">
    <property type="entry name" value="INTERMEMBRANE PHOSPHOLIPID TRANSPORT SYSTEM BINDING PROTEIN MLAD-RELATED"/>
    <property type="match status" value="1"/>
</dbReference>
<evidence type="ECO:0000313" key="4">
    <source>
        <dbReference type="EMBL" id="NEN77873.1"/>
    </source>
</evidence>
<dbReference type="PANTHER" id="PTHR33371:SF4">
    <property type="entry name" value="INTERMEMBRANE PHOSPHOLIPID TRANSPORT SYSTEM BINDING PROTEIN MLAD"/>
    <property type="match status" value="1"/>
</dbReference>
<feature type="domain" description="Mammalian cell entry C-terminal" evidence="3">
    <location>
        <begin position="172"/>
        <end position="293"/>
    </location>
</feature>
<proteinExistence type="predicted"/>
<dbReference type="AlphaFoldDB" id="A0A6P0HGV0"/>
<organism evidence="4 5">
    <name type="scientific">Nocardioides zeae</name>
    <dbReference type="NCBI Taxonomy" id="1457234"/>
    <lineage>
        <taxon>Bacteria</taxon>
        <taxon>Bacillati</taxon>
        <taxon>Actinomycetota</taxon>
        <taxon>Actinomycetes</taxon>
        <taxon>Propionibacteriales</taxon>
        <taxon>Nocardioidaceae</taxon>
        <taxon>Nocardioides</taxon>
    </lineage>
</organism>
<evidence type="ECO:0000256" key="1">
    <source>
        <dbReference type="SAM" id="MobiDB-lite"/>
    </source>
</evidence>
<keyword evidence="5" id="KW-1185">Reference proteome</keyword>
<dbReference type="Pfam" id="PF11887">
    <property type="entry name" value="Mce4_CUP1"/>
    <property type="match status" value="1"/>
</dbReference>
<dbReference type="RefSeq" id="WP_163771230.1">
    <property type="nucleotide sequence ID" value="NZ_JAAGXA010000003.1"/>
</dbReference>
<sequence>MALSLPRSSTVVRLGLVAALLLVAFTVLRASTSTPYTLTFVMPSANQAFEGGRVLLDGETVGSVEEVGVRDGQAVVTVAVDPDHAPLPSGTSARITWESVLGARVLELLPGAAGNAAMPSGHLVTENVEAVELDDLLALLDEPTRRSLQGLVVQLDNALSGSEADLNETIRAAGPTIEALGEVLRAVGEDGPAIRALVTELSGVAQTVASRDDELSASVTHLRTALGELAGQQQALSATLERLPGTLATAEQTLDGAVAPIGAARELLQDLRPLTDPLPEIAATLRPVLANARPVLEDLTPTLADADELLTATPALVNGLNDALPTASSALDQLNPMVAFLRPYTPELAGWLSNWVGIFGSQNTTGNYARALITASTTSVVGNPGIPLPGTYQDARPAPGSIAGQSWTDANGDDIS</sequence>
<feature type="region of interest" description="Disordered" evidence="1">
    <location>
        <begin position="390"/>
        <end position="416"/>
    </location>
</feature>
<protein>
    <submittedName>
        <fullName evidence="4">MCE family protein</fullName>
    </submittedName>
</protein>
<comment type="caution">
    <text evidence="4">The sequence shown here is derived from an EMBL/GenBank/DDBJ whole genome shotgun (WGS) entry which is preliminary data.</text>
</comment>
<gene>
    <name evidence="4" type="ORF">G3T38_06245</name>
</gene>
<evidence type="ECO:0000259" key="3">
    <source>
        <dbReference type="Pfam" id="PF11887"/>
    </source>
</evidence>